<proteinExistence type="predicted"/>
<protein>
    <submittedName>
        <fullName evidence="1">Uncharacterized protein</fullName>
    </submittedName>
</protein>
<feature type="non-terminal residue" evidence="1">
    <location>
        <position position="88"/>
    </location>
</feature>
<dbReference type="EMBL" id="CADCTC010000308">
    <property type="protein sequence ID" value="CAA9303719.1"/>
    <property type="molecule type" value="Genomic_DNA"/>
</dbReference>
<name>A0A6J4KFM9_9CHLR</name>
<reference evidence="1" key="1">
    <citation type="submission" date="2020-02" db="EMBL/GenBank/DDBJ databases">
        <authorList>
            <person name="Meier V. D."/>
        </authorList>
    </citation>
    <scope>NUCLEOTIDE SEQUENCE</scope>
    <source>
        <strain evidence="1">AVDCRST_MAG77</strain>
    </source>
</reference>
<gene>
    <name evidence="1" type="ORF">AVDCRST_MAG77-5890</name>
</gene>
<dbReference type="AlphaFoldDB" id="A0A6J4KFM9"/>
<accession>A0A6J4KFM9</accession>
<evidence type="ECO:0000313" key="1">
    <source>
        <dbReference type="EMBL" id="CAA9303719.1"/>
    </source>
</evidence>
<feature type="non-terminal residue" evidence="1">
    <location>
        <position position="1"/>
    </location>
</feature>
<organism evidence="1">
    <name type="scientific">uncultured Chloroflexota bacterium</name>
    <dbReference type="NCBI Taxonomy" id="166587"/>
    <lineage>
        <taxon>Bacteria</taxon>
        <taxon>Bacillati</taxon>
        <taxon>Chloroflexota</taxon>
        <taxon>environmental samples</taxon>
    </lineage>
</organism>
<sequence length="88" mass="9521">AGERATRAAAQRLAGTYGASSAGGGALVGDLLASHRWVWPWQRHHRRYVHGLGLRHPELVHYAPAECAWCRLRPSAVARRSLAGCAAL</sequence>